<dbReference type="Proteomes" id="UP000172127">
    <property type="component" value="Segment"/>
</dbReference>
<evidence type="ECO:0000313" key="2">
    <source>
        <dbReference type="Proteomes" id="UP000172127"/>
    </source>
</evidence>
<keyword evidence="2" id="KW-1185">Reference proteome</keyword>
<dbReference type="GeneID" id="3197155"/>
<sequence length="140" mass="15956">MPRETRRKNNSRIMPNCWWCFGPSANSGCPVNSSELGDSRQFKMTGWFCHPRCVKAFAVLHASLDPIYKMAPTLTDLFYGERVTPAPWPYKLLDFGGDINRAAWKNLLDSEGSYKETGWTHHRAHPVHAIWDTSKLSTDA</sequence>
<dbReference type="OrthoDB" id="14361at10239"/>
<dbReference type="RefSeq" id="YP_164215.1">
    <property type="nucleotide sequence ID" value="NC_006549.1"/>
</dbReference>
<dbReference type="EMBL" id="AY521625">
    <property type="protein sequence ID" value="AAS18135.1"/>
    <property type="molecule type" value="Genomic_DNA"/>
</dbReference>
<accession>Q5YFE5</accession>
<proteinExistence type="predicted"/>
<organism evidence="1 2">
    <name type="scientific">Singapore grouper iridovirus</name>
    <dbReference type="NCBI Taxonomy" id="262968"/>
    <lineage>
        <taxon>Viruses</taxon>
        <taxon>Varidnaviria</taxon>
        <taxon>Bamfordvirae</taxon>
        <taxon>Nucleocytoviricota</taxon>
        <taxon>Megaviricetes</taxon>
        <taxon>Pimascovirales</taxon>
        <taxon>Pimascovirales incertae sedis</taxon>
        <taxon>Iridoviridae</taxon>
        <taxon>Alphairidovirinae</taxon>
        <taxon>Ranavirus</taxon>
        <taxon>Ranavirus epinephelus1</taxon>
    </lineage>
</organism>
<name>Q5YFE5_9VIRU</name>
<dbReference type="KEGG" id="vg:3197155"/>
<evidence type="ECO:0000313" key="1">
    <source>
        <dbReference type="EMBL" id="AAS18135.1"/>
    </source>
</evidence>
<protein>
    <submittedName>
        <fullName evidence="1">Uncharacterized protein</fullName>
    </submittedName>
</protein>
<reference evidence="1 2" key="1">
    <citation type="journal article" date="2004" name="J. Virol.">
        <title>Functional genomics analysis of Singapore grouper iridovirus: complete sequence determination and proteomic analysis.</title>
        <authorList>
            <person name="Song W.J."/>
            <person name="Qin Q.W."/>
            <person name="Qiu J."/>
            <person name="Huang C.H."/>
            <person name="Wang F."/>
            <person name="Hew C.L."/>
        </authorList>
    </citation>
    <scope>NUCLEOTIDE SEQUENCE [LARGE SCALE GENOMIC DNA]</scope>
</reference>
<gene>
    <name evidence="1" type="ORF">ORF120L</name>
</gene>